<dbReference type="InterPro" id="IPR005151">
    <property type="entry name" value="Tail-specific_protease"/>
</dbReference>
<dbReference type="SUPFAM" id="SSF50156">
    <property type="entry name" value="PDZ domain-like"/>
    <property type="match status" value="1"/>
</dbReference>
<accession>A0ABT4LRS4</accession>
<evidence type="ECO:0000313" key="9">
    <source>
        <dbReference type="Proteomes" id="UP001083770"/>
    </source>
</evidence>
<comment type="similarity">
    <text evidence="1 5">Belongs to the peptidase S41A family.</text>
</comment>
<dbReference type="Gene3D" id="2.30.42.10">
    <property type="match status" value="1"/>
</dbReference>
<protein>
    <submittedName>
        <fullName evidence="8">S41 family peptidase</fullName>
    </submittedName>
</protein>
<dbReference type="EMBL" id="JAPWGW010000001">
    <property type="protein sequence ID" value="MCZ4296933.1"/>
    <property type="molecule type" value="Genomic_DNA"/>
</dbReference>
<keyword evidence="3 5" id="KW-0378">Hydrolase</keyword>
<keyword evidence="4 5" id="KW-0720">Serine protease</keyword>
<feature type="compositionally biased region" description="Basic and acidic residues" evidence="6">
    <location>
        <begin position="395"/>
        <end position="408"/>
    </location>
</feature>
<keyword evidence="2 5" id="KW-0645">Protease</keyword>
<sequence>MRAMLTGAAIGVVMGGVAVGVSAVAWPDPGTSNSRAETYRQLDLFAEVLARARADYVTEIDEAEAMEAAINGMLGSLDPHSSYLSAEDFSAMQVQASGEYGGLGIEVQMEDGFVKVITPMDDSPASRAGLESGDLLTAINGKPIVGLNIDDAVEDMRGPPGTEIIVSVMREGEDPFDVTMEREVIRPKSVDWKTIEEDVAYIRISTFNERTTDLLEDAFEGIADELGNRPAGIILDLRNNGGGLLDQAISVSDKFLSGGEVVSTIGRRPSDIARYNARSGEVFQNVPIVVLINNGTASASEIVAGALQDRGRATVLGMTSFGKGSVQTVIPLGSDRGAIRLTTSRYYTPSGRSIQATGIVPDTEVAQARVSEEEMARIRRFSEADLPNALTNEDGVEREIPHLPKEQPPEDYEGEDYQLDRALEVLRGGQMSATETPQAG</sequence>
<dbReference type="InterPro" id="IPR029045">
    <property type="entry name" value="ClpP/crotonase-like_dom_sf"/>
</dbReference>
<dbReference type="InterPro" id="IPR041489">
    <property type="entry name" value="PDZ_6"/>
</dbReference>
<evidence type="ECO:0000259" key="7">
    <source>
        <dbReference type="PROSITE" id="PS50106"/>
    </source>
</evidence>
<reference evidence="8" key="1">
    <citation type="submission" date="2022-12" db="EMBL/GenBank/DDBJ databases">
        <title>Bacterial isolates from different developmental stages of Nematostella vectensis.</title>
        <authorList>
            <person name="Fraune S."/>
        </authorList>
    </citation>
    <scope>NUCLEOTIDE SEQUENCE</scope>
    <source>
        <strain evidence="8">G21632-S1</strain>
    </source>
</reference>
<dbReference type="PROSITE" id="PS50106">
    <property type="entry name" value="PDZ"/>
    <property type="match status" value="1"/>
</dbReference>
<dbReference type="PANTHER" id="PTHR32060:SF30">
    <property type="entry name" value="CARBOXY-TERMINAL PROCESSING PROTEASE CTPA"/>
    <property type="match status" value="1"/>
</dbReference>
<dbReference type="Pfam" id="PF17820">
    <property type="entry name" value="PDZ_6"/>
    <property type="match status" value="1"/>
</dbReference>
<name>A0ABT4LRS4_9PROT</name>
<gene>
    <name evidence="8" type="ORF">O4G74_02560</name>
</gene>
<evidence type="ECO:0000256" key="3">
    <source>
        <dbReference type="ARBA" id="ARBA00022801"/>
    </source>
</evidence>
<evidence type="ECO:0000256" key="5">
    <source>
        <dbReference type="RuleBase" id="RU004404"/>
    </source>
</evidence>
<dbReference type="PANTHER" id="PTHR32060">
    <property type="entry name" value="TAIL-SPECIFIC PROTEASE"/>
    <property type="match status" value="1"/>
</dbReference>
<dbReference type="SMART" id="SM00245">
    <property type="entry name" value="TSPc"/>
    <property type="match status" value="1"/>
</dbReference>
<evidence type="ECO:0000256" key="4">
    <source>
        <dbReference type="ARBA" id="ARBA00022825"/>
    </source>
</evidence>
<comment type="caution">
    <text evidence="8">The sequence shown here is derived from an EMBL/GenBank/DDBJ whole genome shotgun (WGS) entry which is preliminary data.</text>
</comment>
<feature type="region of interest" description="Disordered" evidence="6">
    <location>
        <begin position="394"/>
        <end position="413"/>
    </location>
</feature>
<dbReference type="NCBIfam" id="TIGR00225">
    <property type="entry name" value="prc"/>
    <property type="match status" value="1"/>
</dbReference>
<dbReference type="Proteomes" id="UP001083770">
    <property type="component" value="Unassembled WGS sequence"/>
</dbReference>
<dbReference type="CDD" id="cd07560">
    <property type="entry name" value="Peptidase_S41_CPP"/>
    <property type="match status" value="1"/>
</dbReference>
<dbReference type="SMART" id="SM00228">
    <property type="entry name" value="PDZ"/>
    <property type="match status" value="1"/>
</dbReference>
<dbReference type="InterPro" id="IPR036034">
    <property type="entry name" value="PDZ_sf"/>
</dbReference>
<dbReference type="Gene3D" id="3.30.750.44">
    <property type="match status" value="1"/>
</dbReference>
<dbReference type="InterPro" id="IPR004447">
    <property type="entry name" value="Peptidase_S41A"/>
</dbReference>
<evidence type="ECO:0000256" key="1">
    <source>
        <dbReference type="ARBA" id="ARBA00009179"/>
    </source>
</evidence>
<proteinExistence type="inferred from homology"/>
<dbReference type="CDD" id="cd06782">
    <property type="entry name" value="cpPDZ_CPP-like"/>
    <property type="match status" value="1"/>
</dbReference>
<dbReference type="InterPro" id="IPR001478">
    <property type="entry name" value="PDZ"/>
</dbReference>
<dbReference type="Pfam" id="PF03572">
    <property type="entry name" value="Peptidase_S41"/>
    <property type="match status" value="1"/>
</dbReference>
<organism evidence="8 9">
    <name type="scientific">Henriciella marina</name>
    <dbReference type="NCBI Taxonomy" id="453851"/>
    <lineage>
        <taxon>Bacteria</taxon>
        <taxon>Pseudomonadati</taxon>
        <taxon>Pseudomonadota</taxon>
        <taxon>Alphaproteobacteria</taxon>
        <taxon>Hyphomonadales</taxon>
        <taxon>Hyphomonadaceae</taxon>
        <taxon>Henriciella</taxon>
    </lineage>
</organism>
<dbReference type="SUPFAM" id="SSF52096">
    <property type="entry name" value="ClpP/crotonase"/>
    <property type="match status" value="1"/>
</dbReference>
<dbReference type="Gene3D" id="3.90.226.10">
    <property type="entry name" value="2-enoyl-CoA Hydratase, Chain A, domain 1"/>
    <property type="match status" value="1"/>
</dbReference>
<evidence type="ECO:0000256" key="6">
    <source>
        <dbReference type="SAM" id="MobiDB-lite"/>
    </source>
</evidence>
<evidence type="ECO:0000256" key="2">
    <source>
        <dbReference type="ARBA" id="ARBA00022670"/>
    </source>
</evidence>
<evidence type="ECO:0000313" key="8">
    <source>
        <dbReference type="EMBL" id="MCZ4296933.1"/>
    </source>
</evidence>
<feature type="domain" description="PDZ" evidence="7">
    <location>
        <begin position="91"/>
        <end position="171"/>
    </location>
</feature>
<keyword evidence="9" id="KW-1185">Reference proteome</keyword>